<reference evidence="2 3" key="1">
    <citation type="submission" date="2021-06" db="EMBL/GenBank/DDBJ databases">
        <authorList>
            <person name="Kallberg Y."/>
            <person name="Tangrot J."/>
            <person name="Rosling A."/>
        </authorList>
    </citation>
    <scope>NUCLEOTIDE SEQUENCE [LARGE SCALE GENOMIC DNA]</scope>
    <source>
        <strain evidence="2 3">120-4 pot B 10/14</strain>
    </source>
</reference>
<feature type="compositionally biased region" description="Basic and acidic residues" evidence="1">
    <location>
        <begin position="75"/>
        <end position="87"/>
    </location>
</feature>
<evidence type="ECO:0000256" key="1">
    <source>
        <dbReference type="SAM" id="MobiDB-lite"/>
    </source>
</evidence>
<accession>A0ABN7VDQ0</accession>
<evidence type="ECO:0000313" key="3">
    <source>
        <dbReference type="Proteomes" id="UP000789901"/>
    </source>
</evidence>
<protein>
    <submittedName>
        <fullName evidence="2">28003_t:CDS:1</fullName>
    </submittedName>
</protein>
<organism evidence="2 3">
    <name type="scientific">Gigaspora margarita</name>
    <dbReference type="NCBI Taxonomy" id="4874"/>
    <lineage>
        <taxon>Eukaryota</taxon>
        <taxon>Fungi</taxon>
        <taxon>Fungi incertae sedis</taxon>
        <taxon>Mucoromycota</taxon>
        <taxon>Glomeromycotina</taxon>
        <taxon>Glomeromycetes</taxon>
        <taxon>Diversisporales</taxon>
        <taxon>Gigasporaceae</taxon>
        <taxon>Gigaspora</taxon>
    </lineage>
</organism>
<feature type="region of interest" description="Disordered" evidence="1">
    <location>
        <begin position="75"/>
        <end position="138"/>
    </location>
</feature>
<evidence type="ECO:0000313" key="2">
    <source>
        <dbReference type="EMBL" id="CAG8756186.1"/>
    </source>
</evidence>
<feature type="compositionally biased region" description="Basic and acidic residues" evidence="1">
    <location>
        <begin position="99"/>
        <end position="117"/>
    </location>
</feature>
<feature type="compositionally biased region" description="Basic and acidic residues" evidence="1">
    <location>
        <begin position="32"/>
        <end position="43"/>
    </location>
</feature>
<sequence>MVNKNDTEATYRKSGSLGQSKLTENSFLSSSRRSEDLMVDRIEGSGTNPDNVIVDVRSGDSERTIEIDLETLQIEEEKNNKLTEERKNRNHQKGNTAETTKESEDSRETNSEGKEAETQSLIETIQNNTTEDQEMIEA</sequence>
<feature type="compositionally biased region" description="Polar residues" evidence="1">
    <location>
        <begin position="16"/>
        <end position="31"/>
    </location>
</feature>
<feature type="compositionally biased region" description="Basic and acidic residues" evidence="1">
    <location>
        <begin position="1"/>
        <end position="11"/>
    </location>
</feature>
<keyword evidence="3" id="KW-1185">Reference proteome</keyword>
<feature type="region of interest" description="Disordered" evidence="1">
    <location>
        <begin position="1"/>
        <end position="63"/>
    </location>
</feature>
<dbReference type="Proteomes" id="UP000789901">
    <property type="component" value="Unassembled WGS sequence"/>
</dbReference>
<proteinExistence type="predicted"/>
<gene>
    <name evidence="2" type="ORF">GMARGA_LOCUS16939</name>
</gene>
<comment type="caution">
    <text evidence="2">The sequence shown here is derived from an EMBL/GenBank/DDBJ whole genome shotgun (WGS) entry which is preliminary data.</text>
</comment>
<feature type="non-terminal residue" evidence="2">
    <location>
        <position position="138"/>
    </location>
</feature>
<feature type="compositionally biased region" description="Polar residues" evidence="1">
    <location>
        <begin position="118"/>
        <end position="130"/>
    </location>
</feature>
<name>A0ABN7VDQ0_GIGMA</name>
<dbReference type="EMBL" id="CAJVQB010012525">
    <property type="protein sequence ID" value="CAG8756186.1"/>
    <property type="molecule type" value="Genomic_DNA"/>
</dbReference>